<keyword evidence="3" id="KW-1185">Reference proteome</keyword>
<organism evidence="2 3">
    <name type="scientific">Chitinophaga arvensicola</name>
    <dbReference type="NCBI Taxonomy" id="29529"/>
    <lineage>
        <taxon>Bacteria</taxon>
        <taxon>Pseudomonadati</taxon>
        <taxon>Bacteroidota</taxon>
        <taxon>Chitinophagia</taxon>
        <taxon>Chitinophagales</taxon>
        <taxon>Chitinophagaceae</taxon>
        <taxon>Chitinophaga</taxon>
    </lineage>
</organism>
<feature type="signal peptide" evidence="1">
    <location>
        <begin position="1"/>
        <end position="20"/>
    </location>
</feature>
<dbReference type="OrthoDB" id="675488at2"/>
<dbReference type="EMBL" id="FOJG01000002">
    <property type="protein sequence ID" value="SEW55902.1"/>
    <property type="molecule type" value="Genomic_DNA"/>
</dbReference>
<name>A0A1I0SDA6_9BACT</name>
<evidence type="ECO:0000313" key="3">
    <source>
        <dbReference type="Proteomes" id="UP000199310"/>
    </source>
</evidence>
<dbReference type="RefSeq" id="WP_089903359.1">
    <property type="nucleotide sequence ID" value="NZ_FOJG01000002.1"/>
</dbReference>
<dbReference type="AlphaFoldDB" id="A0A1I0SDA6"/>
<proteinExistence type="predicted"/>
<protein>
    <recommendedName>
        <fullName evidence="4">Polyketide cyclase / dehydrase and lipid transport</fullName>
    </recommendedName>
</protein>
<dbReference type="Proteomes" id="UP000199310">
    <property type="component" value="Unassembled WGS sequence"/>
</dbReference>
<reference evidence="3" key="1">
    <citation type="submission" date="2016-10" db="EMBL/GenBank/DDBJ databases">
        <authorList>
            <person name="Varghese N."/>
            <person name="Submissions S."/>
        </authorList>
    </citation>
    <scope>NUCLEOTIDE SEQUENCE [LARGE SCALE GENOMIC DNA]</scope>
    <source>
        <strain evidence="3">DSM 3695</strain>
    </source>
</reference>
<dbReference type="STRING" id="29529.SAMN04488122_6508"/>
<evidence type="ECO:0000256" key="1">
    <source>
        <dbReference type="SAM" id="SignalP"/>
    </source>
</evidence>
<evidence type="ECO:0000313" key="2">
    <source>
        <dbReference type="EMBL" id="SEW55902.1"/>
    </source>
</evidence>
<evidence type="ECO:0008006" key="4">
    <source>
        <dbReference type="Google" id="ProtNLM"/>
    </source>
</evidence>
<sequence>MRSCLLTLICTITLTATLFAQSSPDVAGVKFGVLSEGIRVTYRVTPDALERNWLDTGNRKIDSSVVKLSAAQWQRSRFVIDSIPSLLLTAGATTHSWGCLSCRDQPVILVEVAFTDKRRVMSYRIDSDTSRIPEVIRRYVSNVENAVTQLINDSNKKK</sequence>
<accession>A0A1I0SDA6</accession>
<feature type="chain" id="PRO_5011617733" description="Polyketide cyclase / dehydrase and lipid transport" evidence="1">
    <location>
        <begin position="21"/>
        <end position="158"/>
    </location>
</feature>
<keyword evidence="1" id="KW-0732">Signal</keyword>
<gene>
    <name evidence="2" type="ORF">SAMN04488122_6508</name>
</gene>